<feature type="signal peptide" evidence="16">
    <location>
        <begin position="1"/>
        <end position="17"/>
    </location>
</feature>
<feature type="domain" description="Glycoside hydrolase family 31 TIM barrel" evidence="17">
    <location>
        <begin position="269"/>
        <end position="677"/>
    </location>
</feature>
<dbReference type="PANTHER" id="PTHR22762">
    <property type="entry name" value="ALPHA-GLUCOSIDASE"/>
    <property type="match status" value="1"/>
</dbReference>
<comment type="subcellular location">
    <subcellularLocation>
        <location evidence="3">Secreted</location>
    </subcellularLocation>
</comment>
<keyword evidence="12" id="KW-0624">Polysaccharide degradation</keyword>
<feature type="region of interest" description="Disordered" evidence="15">
    <location>
        <begin position="472"/>
        <end position="498"/>
    </location>
</feature>
<organism evidence="20 21">
    <name type="scientific">Trematosphaeria pertusa</name>
    <dbReference type="NCBI Taxonomy" id="390896"/>
    <lineage>
        <taxon>Eukaryota</taxon>
        <taxon>Fungi</taxon>
        <taxon>Dikarya</taxon>
        <taxon>Ascomycota</taxon>
        <taxon>Pezizomycotina</taxon>
        <taxon>Dothideomycetes</taxon>
        <taxon>Pleosporomycetidae</taxon>
        <taxon>Pleosporales</taxon>
        <taxon>Massarineae</taxon>
        <taxon>Trematosphaeriaceae</taxon>
        <taxon>Trematosphaeria</taxon>
    </lineage>
</organism>
<evidence type="ECO:0000313" key="20">
    <source>
        <dbReference type="EMBL" id="KAF2252006.1"/>
    </source>
</evidence>
<dbReference type="GeneID" id="54588686"/>
<evidence type="ECO:0000256" key="14">
    <source>
        <dbReference type="RuleBase" id="RU361185"/>
    </source>
</evidence>
<dbReference type="PANTHER" id="PTHR22762:SF67">
    <property type="entry name" value="ALPHA_BETA-GLUCOSIDASE AGDC-RELATED"/>
    <property type="match status" value="1"/>
</dbReference>
<evidence type="ECO:0000256" key="15">
    <source>
        <dbReference type="SAM" id="MobiDB-lite"/>
    </source>
</evidence>
<evidence type="ECO:0000259" key="19">
    <source>
        <dbReference type="Pfam" id="PF21365"/>
    </source>
</evidence>
<keyword evidence="21" id="KW-1185">Reference proteome</keyword>
<keyword evidence="9" id="KW-0119">Carbohydrate metabolism</keyword>
<dbReference type="InterPro" id="IPR017853">
    <property type="entry name" value="GH"/>
</dbReference>
<keyword evidence="6 16" id="KW-0732">Signal</keyword>
<dbReference type="OrthoDB" id="5839090at2759"/>
<comment type="function">
    <text evidence="13">Glucosidase involved in the degradation of cellulosic biomass. Has both alpha- and beta-glucosidase activity.</text>
</comment>
<evidence type="ECO:0000256" key="16">
    <source>
        <dbReference type="SAM" id="SignalP"/>
    </source>
</evidence>
<dbReference type="InterPro" id="IPR048395">
    <property type="entry name" value="Glyco_hydro_31_C"/>
</dbReference>
<dbReference type="Pfam" id="PF01055">
    <property type="entry name" value="Glyco_hydro_31_2nd"/>
    <property type="match status" value="1"/>
</dbReference>
<evidence type="ECO:0000259" key="18">
    <source>
        <dbReference type="Pfam" id="PF13802"/>
    </source>
</evidence>
<evidence type="ECO:0000256" key="8">
    <source>
        <dbReference type="ARBA" id="ARBA00023180"/>
    </source>
</evidence>
<evidence type="ECO:0000256" key="1">
    <source>
        <dbReference type="ARBA" id="ARBA00000448"/>
    </source>
</evidence>
<feature type="chain" id="PRO_5025577414" evidence="16">
    <location>
        <begin position="18"/>
        <end position="888"/>
    </location>
</feature>
<comment type="catalytic activity">
    <reaction evidence="2">
        <text>Hydrolysis of terminal, non-reducing (1-&gt;4)-linked alpha-D-glucose residues with release of alpha-D-glucose.</text>
        <dbReference type="EC" id="3.2.1.20"/>
    </reaction>
</comment>
<dbReference type="GO" id="GO:0030246">
    <property type="term" value="F:carbohydrate binding"/>
    <property type="evidence" value="ECO:0007669"/>
    <property type="project" value="InterPro"/>
</dbReference>
<evidence type="ECO:0000256" key="12">
    <source>
        <dbReference type="ARBA" id="ARBA00023326"/>
    </source>
</evidence>
<dbReference type="GO" id="GO:0008422">
    <property type="term" value="F:beta-glucosidase activity"/>
    <property type="evidence" value="ECO:0007669"/>
    <property type="project" value="UniProtKB-EC"/>
</dbReference>
<reference evidence="20" key="1">
    <citation type="journal article" date="2020" name="Stud. Mycol.">
        <title>101 Dothideomycetes genomes: a test case for predicting lifestyles and emergence of pathogens.</title>
        <authorList>
            <person name="Haridas S."/>
            <person name="Albert R."/>
            <person name="Binder M."/>
            <person name="Bloem J."/>
            <person name="Labutti K."/>
            <person name="Salamov A."/>
            <person name="Andreopoulos B."/>
            <person name="Baker S."/>
            <person name="Barry K."/>
            <person name="Bills G."/>
            <person name="Bluhm B."/>
            <person name="Cannon C."/>
            <person name="Castanera R."/>
            <person name="Culley D."/>
            <person name="Daum C."/>
            <person name="Ezra D."/>
            <person name="Gonzalez J."/>
            <person name="Henrissat B."/>
            <person name="Kuo A."/>
            <person name="Liang C."/>
            <person name="Lipzen A."/>
            <person name="Lutzoni F."/>
            <person name="Magnuson J."/>
            <person name="Mondo S."/>
            <person name="Nolan M."/>
            <person name="Ohm R."/>
            <person name="Pangilinan J."/>
            <person name="Park H.-J."/>
            <person name="Ramirez L."/>
            <person name="Alfaro M."/>
            <person name="Sun H."/>
            <person name="Tritt A."/>
            <person name="Yoshinaga Y."/>
            <person name="Zwiers L.-H."/>
            <person name="Turgeon B."/>
            <person name="Goodwin S."/>
            <person name="Spatafora J."/>
            <person name="Crous P."/>
            <person name="Grigoriev I."/>
        </authorList>
    </citation>
    <scope>NUCLEOTIDE SEQUENCE</scope>
    <source>
        <strain evidence="20">CBS 122368</strain>
    </source>
</reference>
<dbReference type="InterPro" id="IPR011013">
    <property type="entry name" value="Gal_mutarotase_sf_dom"/>
</dbReference>
<dbReference type="EMBL" id="ML987192">
    <property type="protein sequence ID" value="KAF2252006.1"/>
    <property type="molecule type" value="Genomic_DNA"/>
</dbReference>
<dbReference type="GO" id="GO:0004558">
    <property type="term" value="F:alpha-1,4-glucosidase activity"/>
    <property type="evidence" value="ECO:0007669"/>
    <property type="project" value="UniProtKB-EC"/>
</dbReference>
<evidence type="ECO:0000256" key="10">
    <source>
        <dbReference type="ARBA" id="ARBA00023295"/>
    </source>
</evidence>
<dbReference type="Pfam" id="PF13802">
    <property type="entry name" value="Gal_mutarotas_2"/>
    <property type="match status" value="1"/>
</dbReference>
<dbReference type="Gene3D" id="2.60.40.1180">
    <property type="entry name" value="Golgi alpha-mannosidase II"/>
    <property type="match status" value="2"/>
</dbReference>
<dbReference type="Proteomes" id="UP000800094">
    <property type="component" value="Unassembled WGS sequence"/>
</dbReference>
<dbReference type="CDD" id="cd06602">
    <property type="entry name" value="GH31_MGAM_SI_GAA"/>
    <property type="match status" value="1"/>
</dbReference>
<evidence type="ECO:0000256" key="2">
    <source>
        <dbReference type="ARBA" id="ARBA00001657"/>
    </source>
</evidence>
<dbReference type="GO" id="GO:0071555">
    <property type="term" value="P:cell wall organization"/>
    <property type="evidence" value="ECO:0007669"/>
    <property type="project" value="UniProtKB-KW"/>
</dbReference>
<evidence type="ECO:0000256" key="3">
    <source>
        <dbReference type="ARBA" id="ARBA00004613"/>
    </source>
</evidence>
<comment type="catalytic activity">
    <reaction evidence="1">
        <text>Hydrolysis of terminal, non-reducing beta-D-glucosyl residues with release of beta-D-glucose.</text>
        <dbReference type="EC" id="3.2.1.21"/>
    </reaction>
</comment>
<dbReference type="GO" id="GO:0000272">
    <property type="term" value="P:polysaccharide catabolic process"/>
    <property type="evidence" value="ECO:0007669"/>
    <property type="project" value="UniProtKB-KW"/>
</dbReference>
<accession>A0A6A6INP3</accession>
<dbReference type="InterPro" id="IPR013780">
    <property type="entry name" value="Glyco_hydro_b"/>
</dbReference>
<keyword evidence="8" id="KW-0325">Glycoprotein</keyword>
<keyword evidence="5" id="KW-0964">Secreted</keyword>
<name>A0A6A6INP3_9PLEO</name>
<dbReference type="CDD" id="cd14752">
    <property type="entry name" value="GH31_N"/>
    <property type="match status" value="1"/>
</dbReference>
<dbReference type="RefSeq" id="XP_033687010.1">
    <property type="nucleotide sequence ID" value="XM_033835356.1"/>
</dbReference>
<dbReference type="SUPFAM" id="SSF74650">
    <property type="entry name" value="Galactose mutarotase-like"/>
    <property type="match status" value="1"/>
</dbReference>
<evidence type="ECO:0000256" key="6">
    <source>
        <dbReference type="ARBA" id="ARBA00022729"/>
    </source>
</evidence>
<dbReference type="SUPFAM" id="SSF51011">
    <property type="entry name" value="Glycosyl hydrolase domain"/>
    <property type="match status" value="1"/>
</dbReference>
<dbReference type="Pfam" id="PF21365">
    <property type="entry name" value="Glyco_hydro_31_3rd"/>
    <property type="match status" value="1"/>
</dbReference>
<proteinExistence type="inferred from homology"/>
<evidence type="ECO:0000259" key="17">
    <source>
        <dbReference type="Pfam" id="PF01055"/>
    </source>
</evidence>
<dbReference type="Gene3D" id="3.20.20.80">
    <property type="entry name" value="Glycosidases"/>
    <property type="match status" value="1"/>
</dbReference>
<dbReference type="AlphaFoldDB" id="A0A6A6INP3"/>
<protein>
    <submittedName>
        <fullName evidence="20">Glycoside hydrolase family 31 protein</fullName>
    </submittedName>
</protein>
<sequence length="888" mass="99357">MLFRAPVFLGLAGPAFGSVLVRRQASSLDSCPGYAASNVQDDGARVMADLTLAEPPCNVYGEDLTDLKLEVEYQSESRLHVKIYDAEEQIYQVSESVFPRPSSEDVDPSDSALAFSWTESPFSFAVTRKSTNETLFDSSAASLVFESQYLRLRTGLPDSPHLYGLGEHTDPFQLNTTNYTRTLWNRDAYGTPNGTNLYGDHPIYFDHRGSSGTHGVFLLNSNGMDIRIDNTDGQYLEYNALGGIIDLYFLAGPTPKDVSVQYAEVAGTPVMQPYWGFGFHQCKYGYRDVFMVAEVVANYSQANIPLETMWTDIDYMDLRRVFTLDPERFPLHMVRELVDYLHAHQQHYVVMVDPAVAALDYEAYNNGVDLDIFQKNPNGSIYTGVVWPGPTVFPDWFHPSTQQYWNNEFLQFFDPETGVDIDALWIDMNEPANFCPYPCADPQGFAEEAGNPPEPPPVRNNSGRIIPGFPADFQPPGQSKRSLHARHSDRGDTPTGLPGRDLINPQYEIHNAAGSISNLTLPTDIQNYDGTHQYDTHNLYGLMMSIASRNALLARRPNRRPLIITRSTFAGAGSHVGKWLGDNLSIWDHYRISIANILEFAALFQLPMVGADVCGFGNNATEPLCARWATLGAFYPFYRNHAGLDSIQQEFYIWPTVAEAARNAISVRYRLLDYIYTHLHRQSTSGLPMLNPLFFHYPEDENAFAIQHQFFYGDDVLVSPVTEENGTDVSIYLPNEIFYDYWTHERIQGSGSWIQLTDIPFTSIPLHIRGGSIIPLRAESANTTTELRKQDFVIWIAPNASNQAVGSLYLDEGDALVQDATSEINFSYDNGLFKMTGTFGYQTDAAIKNITVLGGNASGNETQQYEQSSRASAIQGPISLNGEYSHSF</sequence>
<dbReference type="InterPro" id="IPR000322">
    <property type="entry name" value="Glyco_hydro_31_TIM"/>
</dbReference>
<dbReference type="SUPFAM" id="SSF51445">
    <property type="entry name" value="(Trans)glycosidases"/>
    <property type="match status" value="1"/>
</dbReference>
<feature type="domain" description="Glycosyl hydrolase family 31 C-terminal" evidence="19">
    <location>
        <begin position="686"/>
        <end position="774"/>
    </location>
</feature>
<evidence type="ECO:0000256" key="5">
    <source>
        <dbReference type="ARBA" id="ARBA00022525"/>
    </source>
</evidence>
<evidence type="ECO:0000256" key="4">
    <source>
        <dbReference type="ARBA" id="ARBA00007806"/>
    </source>
</evidence>
<gene>
    <name evidence="20" type="ORF">BU26DRAFT_602474</name>
</gene>
<evidence type="ECO:0000256" key="9">
    <source>
        <dbReference type="ARBA" id="ARBA00023277"/>
    </source>
</evidence>
<comment type="similarity">
    <text evidence="4 14">Belongs to the glycosyl hydrolase 31 family.</text>
</comment>
<keyword evidence="10 14" id="KW-0326">Glycosidase</keyword>
<dbReference type="GO" id="GO:0005576">
    <property type="term" value="C:extracellular region"/>
    <property type="evidence" value="ECO:0007669"/>
    <property type="project" value="UniProtKB-SubCell"/>
</dbReference>
<evidence type="ECO:0000256" key="11">
    <source>
        <dbReference type="ARBA" id="ARBA00023316"/>
    </source>
</evidence>
<dbReference type="InterPro" id="IPR025887">
    <property type="entry name" value="Glyco_hydro_31_N_dom"/>
</dbReference>
<evidence type="ECO:0000313" key="21">
    <source>
        <dbReference type="Proteomes" id="UP000800094"/>
    </source>
</evidence>
<keyword evidence="11" id="KW-0961">Cell wall biogenesis/degradation</keyword>
<feature type="domain" description="Glycoside hydrolase family 31 N-terminal" evidence="18">
    <location>
        <begin position="102"/>
        <end position="223"/>
    </location>
</feature>
<dbReference type="Gene3D" id="2.60.40.1760">
    <property type="entry name" value="glycosyl hydrolase (family 31)"/>
    <property type="match status" value="1"/>
</dbReference>
<evidence type="ECO:0000256" key="13">
    <source>
        <dbReference type="ARBA" id="ARBA00025512"/>
    </source>
</evidence>
<keyword evidence="7 14" id="KW-0378">Hydrolase</keyword>
<evidence type="ECO:0000256" key="7">
    <source>
        <dbReference type="ARBA" id="ARBA00022801"/>
    </source>
</evidence>